<dbReference type="EC" id="2.8.1.7" evidence="3 8"/>
<evidence type="ECO:0000256" key="3">
    <source>
        <dbReference type="ARBA" id="ARBA00012239"/>
    </source>
</evidence>
<reference evidence="10" key="1">
    <citation type="journal article" date="2014" name="Int. J. Syst. Evol. Microbiol.">
        <title>Complete genome sequence of Corynebacterium casei LMG S-19264T (=DSM 44701T), isolated from a smear-ripened cheese.</title>
        <authorList>
            <consortium name="US DOE Joint Genome Institute (JGI-PGF)"/>
            <person name="Walter F."/>
            <person name="Albersmeier A."/>
            <person name="Kalinowski J."/>
            <person name="Ruckert C."/>
        </authorList>
    </citation>
    <scope>NUCLEOTIDE SEQUENCE</scope>
    <source>
        <strain evidence="10">CCM 8606</strain>
    </source>
</reference>
<dbReference type="Pfam" id="PF00266">
    <property type="entry name" value="Aminotran_5"/>
    <property type="match status" value="1"/>
</dbReference>
<keyword evidence="4 8" id="KW-0808">Transferase</keyword>
<evidence type="ECO:0000256" key="2">
    <source>
        <dbReference type="ARBA" id="ARBA00010447"/>
    </source>
</evidence>
<dbReference type="InterPro" id="IPR015422">
    <property type="entry name" value="PyrdxlP-dep_Trfase_small"/>
</dbReference>
<keyword evidence="5 8" id="KW-0663">Pyridoxal phosphate</keyword>
<dbReference type="PANTHER" id="PTHR43586">
    <property type="entry name" value="CYSTEINE DESULFURASE"/>
    <property type="match status" value="1"/>
</dbReference>
<dbReference type="InterPro" id="IPR000192">
    <property type="entry name" value="Aminotrans_V_dom"/>
</dbReference>
<dbReference type="CDD" id="cd06453">
    <property type="entry name" value="SufS_like"/>
    <property type="match status" value="1"/>
</dbReference>
<dbReference type="GO" id="GO:0006534">
    <property type="term" value="P:cysteine metabolic process"/>
    <property type="evidence" value="ECO:0007669"/>
    <property type="project" value="UniProtKB-UniRule"/>
</dbReference>
<evidence type="ECO:0000256" key="6">
    <source>
        <dbReference type="ARBA" id="ARBA00050776"/>
    </source>
</evidence>
<comment type="caution">
    <text evidence="10">The sequence shown here is derived from an EMBL/GenBank/DDBJ whole genome shotgun (WGS) entry which is preliminary data.</text>
</comment>
<dbReference type="GO" id="GO:0030170">
    <property type="term" value="F:pyridoxal phosphate binding"/>
    <property type="evidence" value="ECO:0007669"/>
    <property type="project" value="UniProtKB-UniRule"/>
</dbReference>
<dbReference type="InterPro" id="IPR015424">
    <property type="entry name" value="PyrdxlP-dep_Trfase"/>
</dbReference>
<feature type="domain" description="Aminotransferase class V" evidence="9">
    <location>
        <begin position="28"/>
        <end position="414"/>
    </location>
</feature>
<comment type="function">
    <text evidence="8">Catalyzes the removal of elemental sulfur and selenium atoms from L-cysteine, L-cystine, L-selenocysteine, and L-selenocystine to produce L-alanine.</text>
</comment>
<dbReference type="InterPro" id="IPR020578">
    <property type="entry name" value="Aminotrans_V_PyrdxlP_BS"/>
</dbReference>
<name>A0A8J3AFQ9_9BIFI</name>
<evidence type="ECO:0000256" key="5">
    <source>
        <dbReference type="ARBA" id="ARBA00022898"/>
    </source>
</evidence>
<gene>
    <name evidence="10" type="primary">iscS</name>
    <name evidence="10" type="ORF">GCM10007377_06480</name>
</gene>
<comment type="cofactor">
    <cofactor evidence="1 7">
        <name>pyridoxal 5'-phosphate</name>
        <dbReference type="ChEBI" id="CHEBI:597326"/>
    </cofactor>
</comment>
<dbReference type="AlphaFoldDB" id="A0A8J3AFQ9"/>
<dbReference type="EMBL" id="BMDH01000001">
    <property type="protein sequence ID" value="GGI13542.1"/>
    <property type="molecule type" value="Genomic_DNA"/>
</dbReference>
<organism evidence="10 11">
    <name type="scientific">Galliscardovia ingluviei</name>
    <dbReference type="NCBI Taxonomy" id="1769422"/>
    <lineage>
        <taxon>Bacteria</taxon>
        <taxon>Bacillati</taxon>
        <taxon>Actinomycetota</taxon>
        <taxon>Actinomycetes</taxon>
        <taxon>Bifidobacteriales</taxon>
        <taxon>Bifidobacteriaceae</taxon>
        <taxon>Galliscardovia</taxon>
    </lineage>
</organism>
<evidence type="ECO:0000256" key="8">
    <source>
        <dbReference type="RuleBase" id="RU004506"/>
    </source>
</evidence>
<evidence type="ECO:0000259" key="9">
    <source>
        <dbReference type="Pfam" id="PF00266"/>
    </source>
</evidence>
<keyword evidence="11" id="KW-1185">Reference proteome</keyword>
<comment type="catalytic activity">
    <reaction evidence="6 8">
        <text>(sulfur carrier)-H + L-cysteine = (sulfur carrier)-SH + L-alanine</text>
        <dbReference type="Rhea" id="RHEA:43892"/>
        <dbReference type="Rhea" id="RHEA-COMP:14737"/>
        <dbReference type="Rhea" id="RHEA-COMP:14739"/>
        <dbReference type="ChEBI" id="CHEBI:29917"/>
        <dbReference type="ChEBI" id="CHEBI:35235"/>
        <dbReference type="ChEBI" id="CHEBI:57972"/>
        <dbReference type="ChEBI" id="CHEBI:64428"/>
        <dbReference type="EC" id="2.8.1.7"/>
    </reaction>
</comment>
<dbReference type="Gene3D" id="3.90.1150.10">
    <property type="entry name" value="Aspartate Aminotransferase, domain 1"/>
    <property type="match status" value="1"/>
</dbReference>
<evidence type="ECO:0000256" key="4">
    <source>
        <dbReference type="ARBA" id="ARBA00022679"/>
    </source>
</evidence>
<dbReference type="InterPro" id="IPR015421">
    <property type="entry name" value="PyrdxlP-dep_Trfase_major"/>
</dbReference>
<dbReference type="PROSITE" id="PS00595">
    <property type="entry name" value="AA_TRANSFER_CLASS_5"/>
    <property type="match status" value="1"/>
</dbReference>
<evidence type="ECO:0000313" key="11">
    <source>
        <dbReference type="Proteomes" id="UP000619536"/>
    </source>
</evidence>
<dbReference type="Gene3D" id="3.40.640.10">
    <property type="entry name" value="Type I PLP-dependent aspartate aminotransferase-like (Major domain)"/>
    <property type="match status" value="1"/>
</dbReference>
<dbReference type="RefSeq" id="WP_188354780.1">
    <property type="nucleotide sequence ID" value="NZ_BMDH01000001.1"/>
</dbReference>
<accession>A0A8J3AFQ9</accession>
<evidence type="ECO:0000256" key="1">
    <source>
        <dbReference type="ARBA" id="ARBA00001933"/>
    </source>
</evidence>
<dbReference type="Proteomes" id="UP000619536">
    <property type="component" value="Unassembled WGS sequence"/>
</dbReference>
<dbReference type="GO" id="GO:0031071">
    <property type="term" value="F:cysteine desulfurase activity"/>
    <property type="evidence" value="ECO:0007669"/>
    <property type="project" value="UniProtKB-UniRule"/>
</dbReference>
<dbReference type="SUPFAM" id="SSF53383">
    <property type="entry name" value="PLP-dependent transferases"/>
    <property type="match status" value="1"/>
</dbReference>
<evidence type="ECO:0000256" key="7">
    <source>
        <dbReference type="RuleBase" id="RU004504"/>
    </source>
</evidence>
<dbReference type="InterPro" id="IPR010970">
    <property type="entry name" value="Cys_dSase_SufS"/>
</dbReference>
<comment type="similarity">
    <text evidence="2 8">Belongs to the class-V pyridoxal-phosphate-dependent aminotransferase family. Csd subfamily.</text>
</comment>
<protein>
    <recommendedName>
        <fullName evidence="3 8">Cysteine desulfurase</fullName>
        <ecNumber evidence="3 8">2.8.1.7</ecNumber>
    </recommendedName>
</protein>
<proteinExistence type="inferred from homology"/>
<sequence>MEQQEHSWDAIRAQFPILQQTVHGKPLVYLDSAATAQKPQCVIDAESQFYSTINAGVHRGAHELAARSTVAFEQARERIAKFIGASWQEGEEEVVVTAGATAGLNLLATAFGYASLGRGGSAATRFALHEGDEIVVSEAEHHSVLLPMQELAARTGATLRWIPVTQDGRIDVTRAHEVITARTRIVAVTYVTNVTGSITDVAPIVQAAHQVGAVVILDACQAAPHLALDMHALDVDFAAFSAHKMYGPTGVGFLYGKRELLEALPAATFGGSMVELAWLDKPAQYMAPPARFEAGTQPIAQVVASGVAAEFLDHIGFAAIEQHEHALTERLLQLDSIPGVRILGPTENTQRIGTVAFEVEGVHPHDVGQFVDAQGVAIRVGHHCAQPIHRHFGVFASNRASVGVYNTLSDIDALVDAVSGVRAFFKA</sequence>
<evidence type="ECO:0000313" key="10">
    <source>
        <dbReference type="EMBL" id="GGI13542.1"/>
    </source>
</evidence>
<dbReference type="NCBIfam" id="TIGR01979">
    <property type="entry name" value="sufS"/>
    <property type="match status" value="1"/>
</dbReference>
<dbReference type="PANTHER" id="PTHR43586:SF8">
    <property type="entry name" value="CYSTEINE DESULFURASE 1, CHLOROPLASTIC"/>
    <property type="match status" value="1"/>
</dbReference>
<reference evidence="10" key="2">
    <citation type="submission" date="2020-09" db="EMBL/GenBank/DDBJ databases">
        <authorList>
            <person name="Sun Q."/>
            <person name="Sedlacek I."/>
        </authorList>
    </citation>
    <scope>NUCLEOTIDE SEQUENCE</scope>
    <source>
        <strain evidence="10">CCM 8606</strain>
    </source>
</reference>